<evidence type="ECO:0000256" key="1">
    <source>
        <dbReference type="ARBA" id="ARBA00022618"/>
    </source>
</evidence>
<dbReference type="PANTHER" id="PTHR35798:SF1">
    <property type="entry name" value="CELL DIVISION PROTEIN SEPF"/>
    <property type="match status" value="1"/>
</dbReference>
<reference evidence="6" key="2">
    <citation type="submission" date="2022-08" db="EMBL/GenBank/DDBJ databases">
        <authorList>
            <person name="Poehlein A."/>
            <person name="Guzman J."/>
            <person name="Daniel R."/>
            <person name="Vilcinskas A."/>
        </authorList>
    </citation>
    <scope>NUCLEOTIDE SEQUENCE</scope>
    <source>
        <strain evidence="6">G314FT</strain>
    </source>
</reference>
<evidence type="ECO:0000256" key="3">
    <source>
        <dbReference type="ARBA" id="ARBA00023306"/>
    </source>
</evidence>
<keyword evidence="5" id="KW-0963">Cytoplasm</keyword>
<dbReference type="Pfam" id="PF04472">
    <property type="entry name" value="SepF"/>
    <property type="match status" value="1"/>
</dbReference>
<protein>
    <recommendedName>
        <fullName evidence="5">Cell division protein SepF</fullName>
    </recommendedName>
</protein>
<dbReference type="Proteomes" id="UP001058273">
    <property type="component" value="Chromosome"/>
</dbReference>
<dbReference type="HAMAP" id="MF_01197">
    <property type="entry name" value="SepF"/>
    <property type="match status" value="1"/>
</dbReference>
<dbReference type="InterPro" id="IPR023052">
    <property type="entry name" value="Cell_div_SepF"/>
</dbReference>
<evidence type="ECO:0000256" key="2">
    <source>
        <dbReference type="ARBA" id="ARBA00023210"/>
    </source>
</evidence>
<organism evidence="6 7">
    <name type="scientific">Vagococcus luciliae</name>
    <dbReference type="NCBI Taxonomy" id="2920380"/>
    <lineage>
        <taxon>Bacteria</taxon>
        <taxon>Bacillati</taxon>
        <taxon>Bacillota</taxon>
        <taxon>Bacilli</taxon>
        <taxon>Lactobacillales</taxon>
        <taxon>Enterococcaceae</taxon>
        <taxon>Vagococcus</taxon>
    </lineage>
</organism>
<evidence type="ECO:0000313" key="7">
    <source>
        <dbReference type="Proteomes" id="UP001058273"/>
    </source>
</evidence>
<evidence type="ECO:0000256" key="5">
    <source>
        <dbReference type="HAMAP-Rule" id="MF_01197"/>
    </source>
</evidence>
<keyword evidence="3 5" id="KW-0131">Cell cycle</keyword>
<keyword evidence="2 5" id="KW-0717">Septation</keyword>
<comment type="subcellular location">
    <subcellularLocation>
        <location evidence="5">Cytoplasm</location>
    </subcellularLocation>
    <text evidence="5">Localizes to the division site, in a FtsZ-dependent manner.</text>
</comment>
<keyword evidence="1 5" id="KW-0132">Cell division</keyword>
<comment type="function">
    <text evidence="4 5">Cell division protein that is part of the divisome complex and is recruited early to the Z-ring. Probably stimulates Z-ring formation, perhaps through the cross-linking of FtsZ protofilaments. Its function overlaps with FtsA.</text>
</comment>
<dbReference type="InterPro" id="IPR038594">
    <property type="entry name" value="SepF-like_sf"/>
</dbReference>
<accession>A0ABY5NWJ5</accession>
<dbReference type="Gene3D" id="3.30.110.150">
    <property type="entry name" value="SepF-like protein"/>
    <property type="match status" value="1"/>
</dbReference>
<reference evidence="6" key="1">
    <citation type="submission" date="2022-08" db="EMBL/GenBank/DDBJ databases">
        <title>Genome sequence of Vagococcus luciliae DSM 112651.</title>
        <authorList>
            <person name="Juan G."/>
            <person name="Anja P."/>
            <person name="Rolf D."/>
            <person name="Kampfer P."/>
            <person name="Vilcinskas A."/>
        </authorList>
    </citation>
    <scope>NUCLEOTIDE SEQUENCE</scope>
    <source>
        <strain evidence="6">G314FT</strain>
    </source>
</reference>
<dbReference type="InterPro" id="IPR007561">
    <property type="entry name" value="Cell_div_SepF/SepF-rel"/>
</dbReference>
<comment type="similarity">
    <text evidence="5">Belongs to the SepF family.</text>
</comment>
<sequence length="202" mass="23343">MKLFNKAGERFSDFFGVSDEESDAFVDEEVMIDEEPSVLEPESNIRETNNLEDELDDVTSMNHAISHNEEEPEKNVKISETENQYTNKKVVEMNTYQPTSNGNKRMVVARQHRKVSVYEPRDYIDCKQIAQALFRKEIIILSFKLMNERSARRVVDFMTGTVYAIDGDIQRLGDEMFICTPANVDVDSSITRNIITNHLTEY</sequence>
<dbReference type="EMBL" id="CP102451">
    <property type="protein sequence ID" value="UUV97947.1"/>
    <property type="molecule type" value="Genomic_DNA"/>
</dbReference>
<gene>
    <name evidence="5 6" type="primary">sepF</name>
    <name evidence="6" type="ORF">G314FT_00370</name>
</gene>
<dbReference type="PANTHER" id="PTHR35798">
    <property type="entry name" value="CELL DIVISION PROTEIN SEPF"/>
    <property type="match status" value="1"/>
</dbReference>
<proteinExistence type="inferred from homology"/>
<name>A0ABY5NWJ5_9ENTE</name>
<evidence type="ECO:0000256" key="4">
    <source>
        <dbReference type="ARBA" id="ARBA00044936"/>
    </source>
</evidence>
<comment type="subunit">
    <text evidence="5">Homodimer. Interacts with FtsZ.</text>
</comment>
<keyword evidence="7" id="KW-1185">Reference proteome</keyword>
<dbReference type="GO" id="GO:0051301">
    <property type="term" value="P:cell division"/>
    <property type="evidence" value="ECO:0007669"/>
    <property type="project" value="UniProtKB-KW"/>
</dbReference>
<dbReference type="RefSeq" id="WP_257701516.1">
    <property type="nucleotide sequence ID" value="NZ_CP102451.1"/>
</dbReference>
<evidence type="ECO:0000313" key="6">
    <source>
        <dbReference type="EMBL" id="UUV97947.1"/>
    </source>
</evidence>